<dbReference type="SUPFAM" id="SSF56003">
    <property type="entry name" value="Molybdenum cofactor-binding domain"/>
    <property type="match status" value="1"/>
</dbReference>
<accession>A0A5M9J867</accession>
<feature type="domain" description="Aldehyde oxidase/xanthine dehydrogenase second molybdopterin binding" evidence="1">
    <location>
        <begin position="24"/>
        <end position="154"/>
    </location>
</feature>
<gene>
    <name evidence="2" type="ORF">EYC84_011074</name>
</gene>
<dbReference type="VEuPathDB" id="FungiDB:MFRU_045g00580"/>
<evidence type="ECO:0000313" key="2">
    <source>
        <dbReference type="EMBL" id="KAA8565361.1"/>
    </source>
</evidence>
<dbReference type="AlphaFoldDB" id="A0A5M9J867"/>
<dbReference type="InterPro" id="IPR037165">
    <property type="entry name" value="AldOxase/xan_DH_Mopterin-bd_sf"/>
</dbReference>
<dbReference type="Pfam" id="PF20256">
    <property type="entry name" value="MoCoBD_2"/>
    <property type="match status" value="1"/>
</dbReference>
<dbReference type="GO" id="GO:0005506">
    <property type="term" value="F:iron ion binding"/>
    <property type="evidence" value="ECO:0007669"/>
    <property type="project" value="InterPro"/>
</dbReference>
<dbReference type="Gene3D" id="3.30.365.10">
    <property type="entry name" value="Aldehyde oxidase/xanthine dehydrogenase, molybdopterin binding domain"/>
    <property type="match status" value="1"/>
</dbReference>
<proteinExistence type="predicted"/>
<evidence type="ECO:0000259" key="1">
    <source>
        <dbReference type="Pfam" id="PF20256"/>
    </source>
</evidence>
<dbReference type="Proteomes" id="UP000322873">
    <property type="component" value="Unassembled WGS sequence"/>
</dbReference>
<dbReference type="PANTHER" id="PTHR45444">
    <property type="entry name" value="XANTHINE DEHYDROGENASE"/>
    <property type="match status" value="1"/>
</dbReference>
<dbReference type="PANTHER" id="PTHR45444:SF3">
    <property type="entry name" value="XANTHINE DEHYDROGENASE"/>
    <property type="match status" value="1"/>
</dbReference>
<dbReference type="FunFam" id="3.30.365.10:FF:000004">
    <property type="entry name" value="Xanthine dehydrogenase oxidase"/>
    <property type="match status" value="1"/>
</dbReference>
<name>A0A5M9J867_MONFR</name>
<dbReference type="InterPro" id="IPR046867">
    <property type="entry name" value="AldOxase/xan_DH_MoCoBD2"/>
</dbReference>
<sequence>MPFSTLALKSTNDLLHTERNFGPNATMKELAHAAYFDRVNLSANGFYKTPDIGYTWGPNTGQMFFYFTQGVTASEVEIDTLTGDWTCLRSDIKMDVGRSINPSIDYGQIEGAFVQGMGLFTTEESLWFRAGPMAGQLATRGPGAYKIPGFRDIPQQFNVSLLKGVEWEELKTIQRSRGVGEPPLFMGSAVFFAIRDALKAARKEYGVTAEIGEDIKGGGLLRLESPATPERIRISCADPILKRAEVKPKEGEKSFFMMEARRAHNPEVPRSKLGLAKSSSLLEGLVELLVFDEGCGGVRGEVVAISGYISTFFFLGAELGIAKLKGTRL</sequence>
<reference evidence="2 3" key="1">
    <citation type="submission" date="2019-06" db="EMBL/GenBank/DDBJ databases">
        <title>Genome Sequence of the Brown Rot Fungal Pathogen Monilinia fructicola.</title>
        <authorList>
            <person name="De Miccolis Angelini R.M."/>
            <person name="Landi L."/>
            <person name="Abate D."/>
            <person name="Pollastro S."/>
            <person name="Romanazzi G."/>
            <person name="Faretra F."/>
        </authorList>
    </citation>
    <scope>NUCLEOTIDE SEQUENCE [LARGE SCALE GENOMIC DNA]</scope>
    <source>
        <strain evidence="2 3">Mfrc123</strain>
    </source>
</reference>
<dbReference type="InterPro" id="IPR016208">
    <property type="entry name" value="Ald_Oxase/xanthine_DH-like"/>
</dbReference>
<protein>
    <recommendedName>
        <fullName evidence="1">Aldehyde oxidase/xanthine dehydrogenase second molybdopterin binding domain-containing protein</fullName>
    </recommendedName>
</protein>
<dbReference type="GO" id="GO:0016491">
    <property type="term" value="F:oxidoreductase activity"/>
    <property type="evidence" value="ECO:0007669"/>
    <property type="project" value="InterPro"/>
</dbReference>
<evidence type="ECO:0000313" key="3">
    <source>
        <dbReference type="Proteomes" id="UP000322873"/>
    </source>
</evidence>
<comment type="caution">
    <text evidence="2">The sequence shown here is derived from an EMBL/GenBank/DDBJ whole genome shotgun (WGS) entry which is preliminary data.</text>
</comment>
<dbReference type="EMBL" id="VICG01000014">
    <property type="protein sequence ID" value="KAA8565361.1"/>
    <property type="molecule type" value="Genomic_DNA"/>
</dbReference>
<organism evidence="2 3">
    <name type="scientific">Monilinia fructicola</name>
    <name type="common">Brown rot fungus</name>
    <name type="synonym">Ciboria fructicola</name>
    <dbReference type="NCBI Taxonomy" id="38448"/>
    <lineage>
        <taxon>Eukaryota</taxon>
        <taxon>Fungi</taxon>
        <taxon>Dikarya</taxon>
        <taxon>Ascomycota</taxon>
        <taxon>Pezizomycotina</taxon>
        <taxon>Leotiomycetes</taxon>
        <taxon>Helotiales</taxon>
        <taxon>Sclerotiniaceae</taxon>
        <taxon>Monilinia</taxon>
    </lineage>
</organism>
<keyword evidence="3" id="KW-1185">Reference proteome</keyword>